<feature type="signal peptide" evidence="1">
    <location>
        <begin position="1"/>
        <end position="18"/>
    </location>
</feature>
<sequence length="337" mass="36715">MTIAGLIVWPLAINPAQAADTLNDSPPLSECVSAATVLPLLGGAGDSPLVQAKFDGREGALFVTPQYSKFLIRNVSDDLWFVNDGPVTLIGLDWQLDRANWTHVERFGLGRLQFDEIRAVLIQPHLSKEVDGLPIVGVIGRDLLSDGLIELIDIPHGKLALYRWDHSRCGGAARLLGPDAHITSLSTENSFDGLVAGRHVKLHLDPDLAVNMFPLDQIEGIGIPRAYLKKLPSVILKFTTANHGYLSDPMTVELAGASLPKQKFLLAEHIDRITLGNSFFTRRTVMFDFRQHTLAFVDVQDPDPVGPTKHLHFDTSVISNATVRESTGTSALGAPSK</sequence>
<evidence type="ECO:0000313" key="2">
    <source>
        <dbReference type="EMBL" id="MBB2158385.1"/>
    </source>
</evidence>
<name>A0A7W4NPR7_GLUDI</name>
<reference evidence="2 3" key="1">
    <citation type="submission" date="2020-04" db="EMBL/GenBank/DDBJ databases">
        <title>Description of novel Gluconacetobacter.</title>
        <authorList>
            <person name="Sombolestani A."/>
        </authorList>
    </citation>
    <scope>NUCLEOTIDE SEQUENCE [LARGE SCALE GENOMIC DNA]</scope>
    <source>
        <strain evidence="2 3">LMG 7603</strain>
    </source>
</reference>
<dbReference type="Proteomes" id="UP000550787">
    <property type="component" value="Unassembled WGS sequence"/>
</dbReference>
<evidence type="ECO:0008006" key="4">
    <source>
        <dbReference type="Google" id="ProtNLM"/>
    </source>
</evidence>
<feature type="chain" id="PRO_5031139466" description="Phytase-like domain-containing protein" evidence="1">
    <location>
        <begin position="19"/>
        <end position="337"/>
    </location>
</feature>
<comment type="caution">
    <text evidence="2">The sequence shown here is derived from an EMBL/GenBank/DDBJ whole genome shotgun (WGS) entry which is preliminary data.</text>
</comment>
<evidence type="ECO:0000313" key="3">
    <source>
        <dbReference type="Proteomes" id="UP000550787"/>
    </source>
</evidence>
<dbReference type="AlphaFoldDB" id="A0A7W4NPR7"/>
<organism evidence="2 3">
    <name type="scientific">Gluconacetobacter diazotrophicus</name>
    <name type="common">Acetobacter diazotrophicus</name>
    <dbReference type="NCBI Taxonomy" id="33996"/>
    <lineage>
        <taxon>Bacteria</taxon>
        <taxon>Pseudomonadati</taxon>
        <taxon>Pseudomonadota</taxon>
        <taxon>Alphaproteobacteria</taxon>
        <taxon>Acetobacterales</taxon>
        <taxon>Acetobacteraceae</taxon>
        <taxon>Gluconacetobacter</taxon>
    </lineage>
</organism>
<dbReference type="EMBL" id="JABEQG010000081">
    <property type="protein sequence ID" value="MBB2158385.1"/>
    <property type="molecule type" value="Genomic_DNA"/>
</dbReference>
<proteinExistence type="predicted"/>
<evidence type="ECO:0000256" key="1">
    <source>
        <dbReference type="SAM" id="SignalP"/>
    </source>
</evidence>
<accession>A0A7W4NPR7</accession>
<keyword evidence="1" id="KW-0732">Signal</keyword>
<gene>
    <name evidence="2" type="ORF">HLH33_19175</name>
</gene>
<protein>
    <recommendedName>
        <fullName evidence="4">Phytase-like domain-containing protein</fullName>
    </recommendedName>
</protein>
<dbReference type="RefSeq" id="WP_144880324.1">
    <property type="nucleotide sequence ID" value="NZ_JABEQG010000081.1"/>
</dbReference>